<evidence type="ECO:0000313" key="1">
    <source>
        <dbReference type="EMBL" id="EMS72583.1"/>
    </source>
</evidence>
<dbReference type="InterPro" id="IPR013320">
    <property type="entry name" value="ConA-like_dom_sf"/>
</dbReference>
<dbReference type="SUPFAM" id="SSF49899">
    <property type="entry name" value="Concanavalin A-like lectins/glucanases"/>
    <property type="match status" value="1"/>
</dbReference>
<dbReference type="PATRIC" id="fig|1195236.3.peg.1712"/>
<comment type="caution">
    <text evidence="1">The sequence shown here is derived from an EMBL/GenBank/DDBJ whole genome shotgun (WGS) entry which is preliminary data.</text>
</comment>
<dbReference type="STRING" id="1195236.CTER_1394"/>
<organism evidence="1 2">
    <name type="scientific">Ruminiclostridium cellobioparum subsp. termitidis CT1112</name>
    <dbReference type="NCBI Taxonomy" id="1195236"/>
    <lineage>
        <taxon>Bacteria</taxon>
        <taxon>Bacillati</taxon>
        <taxon>Bacillota</taxon>
        <taxon>Clostridia</taxon>
        <taxon>Eubacteriales</taxon>
        <taxon>Oscillospiraceae</taxon>
        <taxon>Ruminiclostridium</taxon>
    </lineage>
</organism>
<dbReference type="EMBL" id="AORV01000026">
    <property type="protein sequence ID" value="EMS72583.1"/>
    <property type="molecule type" value="Genomic_DNA"/>
</dbReference>
<dbReference type="eggNOG" id="COG5276">
    <property type="taxonomic scope" value="Bacteria"/>
</dbReference>
<protein>
    <submittedName>
        <fullName evidence="1">Uncharacterized protein</fullName>
    </submittedName>
</protein>
<accession>S0FVK6</accession>
<evidence type="ECO:0000313" key="2">
    <source>
        <dbReference type="Proteomes" id="UP000014155"/>
    </source>
</evidence>
<reference evidence="1 2" key="1">
    <citation type="journal article" date="2013" name="Genome Announc.">
        <title>Draft Genome Sequence of the Cellulolytic, Mesophilic, Anaerobic Bacterium Clostridium termitidis Strain CT1112 (DSM 5398).</title>
        <authorList>
            <person name="Lal S."/>
            <person name="Ramachandran U."/>
            <person name="Zhang X."/>
            <person name="Munir R."/>
            <person name="Sparling R."/>
            <person name="Levin D.B."/>
        </authorList>
    </citation>
    <scope>NUCLEOTIDE SEQUENCE [LARGE SCALE GENOMIC DNA]</scope>
    <source>
        <strain evidence="1 2">CT1112</strain>
    </source>
</reference>
<dbReference type="AlphaFoldDB" id="S0FVK6"/>
<dbReference type="RefSeq" id="WP_004624832.1">
    <property type="nucleotide sequence ID" value="NZ_AORV01000026.1"/>
</dbReference>
<proteinExistence type="predicted"/>
<gene>
    <name evidence="1" type="ORF">CTER_1394</name>
</gene>
<keyword evidence="2" id="KW-1185">Reference proteome</keyword>
<dbReference type="Proteomes" id="UP000014155">
    <property type="component" value="Unassembled WGS sequence"/>
</dbReference>
<sequence length="221" mass="23902">MSPPLNGLSLWLKANPSVARDSNNFVDKWADQSGNGFNAAQSAQANKPVFVQNAINGMPAIQFDGIDDLFTAAGVTGNYSNCTIFTVMKPAALADYNQSMGASGAWGQFNFHSSANGTVYAGTDTNTRFVTAANTMVNNQVQQFTYRLSDGSAALYKNGAAIAGGTQTNLSNRALFAVSSFPIHYFTELARNRKEKLPANNIYYFKTSHPSMFVEDIQNFS</sequence>
<name>S0FVK6_RUMCE</name>